<proteinExistence type="predicted"/>
<gene>
    <name evidence="1" type="ORF">EFP84_00210</name>
</gene>
<dbReference type="Gene3D" id="1.10.30.50">
    <property type="match status" value="1"/>
</dbReference>
<reference evidence="1 2" key="1">
    <citation type="submission" date="2018-11" db="EMBL/GenBank/DDBJ databases">
        <title>Complete genome sequence of Leptospira kmetyi isolate LS 001/16 from soil sample associated with a leptospirosis patient in Kelantan.</title>
        <authorList>
            <person name="Muhammad Yusoff F."/>
            <person name="Muhammad Yusoff S."/>
            <person name="Ahmad M.N."/>
            <person name="Yusof N.Y."/>
            <person name="Aziah I."/>
        </authorList>
    </citation>
    <scope>NUCLEOTIDE SEQUENCE [LARGE SCALE GENOMIC DNA]</scope>
    <source>
        <strain evidence="1 2">LS 001/16</strain>
    </source>
</reference>
<organism evidence="1 2">
    <name type="scientific">Leptospira kmetyi</name>
    <dbReference type="NCBI Taxonomy" id="408139"/>
    <lineage>
        <taxon>Bacteria</taxon>
        <taxon>Pseudomonadati</taxon>
        <taxon>Spirochaetota</taxon>
        <taxon>Spirochaetia</taxon>
        <taxon>Leptospirales</taxon>
        <taxon>Leptospiraceae</taxon>
        <taxon>Leptospira</taxon>
    </lineage>
</organism>
<dbReference type="AlphaFoldDB" id="A0AAD0UKF0"/>
<accession>A0AAD0UKF0</accession>
<dbReference type="KEGG" id="lkm:EFP84_00210"/>
<protein>
    <recommendedName>
        <fullName evidence="3">HNH endonuclease</fullName>
    </recommendedName>
</protein>
<name>A0AAD0UKF0_9LEPT</name>
<sequence length="103" mass="11966">MKKKVLNGEIPYKFKAEHFKSILSKQDFKCYLSGRTLTEENVNGAHITPLNKTGEHKLENICLVIDQLKQLKRYYTDEEIVYLAVDIVNSIGKEYGFSIKKLR</sequence>
<evidence type="ECO:0008006" key="3">
    <source>
        <dbReference type="Google" id="ProtNLM"/>
    </source>
</evidence>
<evidence type="ECO:0000313" key="2">
    <source>
        <dbReference type="Proteomes" id="UP000276407"/>
    </source>
</evidence>
<dbReference type="EMBL" id="CP033614">
    <property type="protein sequence ID" value="AYV54081.1"/>
    <property type="molecule type" value="Genomic_DNA"/>
</dbReference>
<dbReference type="Proteomes" id="UP000276407">
    <property type="component" value="Chromosome 1"/>
</dbReference>
<evidence type="ECO:0000313" key="1">
    <source>
        <dbReference type="EMBL" id="AYV54081.1"/>
    </source>
</evidence>
<dbReference type="RefSeq" id="WP_123178895.1">
    <property type="nucleotide sequence ID" value="NZ_CP033614.1"/>
</dbReference>